<evidence type="ECO:0000256" key="3">
    <source>
        <dbReference type="ARBA" id="ARBA00023163"/>
    </source>
</evidence>
<dbReference type="SUPFAM" id="SSF47413">
    <property type="entry name" value="lambda repressor-like DNA-binding domains"/>
    <property type="match status" value="1"/>
</dbReference>
<dbReference type="InterPro" id="IPR000843">
    <property type="entry name" value="HTH_LacI"/>
</dbReference>
<dbReference type="InterPro" id="IPR001761">
    <property type="entry name" value="Peripla_BP/Lac1_sug-bd_dom"/>
</dbReference>
<evidence type="ECO:0000313" key="5">
    <source>
        <dbReference type="EMBL" id="PVY86323.1"/>
    </source>
</evidence>
<sequence length="321" mass="35965">MEKKVTIQDIARQAEVAKSTVSRYLNGGSVSPQTRRKIDEIVRKNQYIPNTFAQGLKQEKNRTIGVIVPRLDSMAQVEMLRGLDSANQNDTFLIANIYQDPIRELAAIKKFIAQKVAGLIILTANLTDEIRQTLLDADIPVVLQGQDEPDFARVMMDDQQAGKVVGQYIQTLAPKNVLILNVDSKLDWAVGYERFQGLKAALANIPHQEIITTFKRQTAKLDAAKAMSQQHYDLVIGATDAIAVGAMQAGFELNQQSYYLGFGQSVYSEIVSPELTSFEFNFFETGEQIYDLFQKIRNEANIRPLKIVIPGQLIRRASTKK</sequence>
<feature type="domain" description="HTH lacI-type" evidence="4">
    <location>
        <begin position="5"/>
        <end position="58"/>
    </location>
</feature>
<keyword evidence="1" id="KW-0805">Transcription regulation</keyword>
<dbReference type="Pfam" id="PF00356">
    <property type="entry name" value="LacI"/>
    <property type="match status" value="1"/>
</dbReference>
<evidence type="ECO:0000256" key="1">
    <source>
        <dbReference type="ARBA" id="ARBA00023015"/>
    </source>
</evidence>
<dbReference type="CDD" id="cd01542">
    <property type="entry name" value="PBP1_TreR-like"/>
    <property type="match status" value="1"/>
</dbReference>
<dbReference type="OrthoDB" id="3180992at2"/>
<accession>A0A2U1DF61</accession>
<keyword evidence="2" id="KW-0238">DNA-binding</keyword>
<dbReference type="PANTHER" id="PTHR30146">
    <property type="entry name" value="LACI-RELATED TRANSCRIPTIONAL REPRESSOR"/>
    <property type="match status" value="1"/>
</dbReference>
<dbReference type="InterPro" id="IPR028082">
    <property type="entry name" value="Peripla_BP_I"/>
</dbReference>
<organism evidence="5 6">
    <name type="scientific">Convivina intestini</name>
    <dbReference type="NCBI Taxonomy" id="1505726"/>
    <lineage>
        <taxon>Bacteria</taxon>
        <taxon>Bacillati</taxon>
        <taxon>Bacillota</taxon>
        <taxon>Bacilli</taxon>
        <taxon>Lactobacillales</taxon>
        <taxon>Lactobacillaceae</taxon>
        <taxon>Convivina</taxon>
    </lineage>
</organism>
<evidence type="ECO:0000256" key="2">
    <source>
        <dbReference type="ARBA" id="ARBA00023125"/>
    </source>
</evidence>
<dbReference type="AlphaFoldDB" id="A0A2U1DF61"/>
<dbReference type="SMART" id="SM00354">
    <property type="entry name" value="HTH_LACI"/>
    <property type="match status" value="1"/>
</dbReference>
<dbReference type="Gene3D" id="3.40.50.2300">
    <property type="match status" value="2"/>
</dbReference>
<dbReference type="EMBL" id="QEKT01000001">
    <property type="protein sequence ID" value="PVY86323.1"/>
    <property type="molecule type" value="Genomic_DNA"/>
</dbReference>
<dbReference type="Proteomes" id="UP000245433">
    <property type="component" value="Unassembled WGS sequence"/>
</dbReference>
<comment type="caution">
    <text evidence="5">The sequence shown here is derived from an EMBL/GenBank/DDBJ whole genome shotgun (WGS) entry which is preliminary data.</text>
</comment>
<reference evidence="5 6" key="1">
    <citation type="submission" date="2018-04" db="EMBL/GenBank/DDBJ databases">
        <title>Genomic Encyclopedia of Type Strains, Phase IV (KMG-IV): sequencing the most valuable type-strain genomes for metagenomic binning, comparative biology and taxonomic classification.</title>
        <authorList>
            <person name="Goeker M."/>
        </authorList>
    </citation>
    <scope>NUCLEOTIDE SEQUENCE [LARGE SCALE GENOMIC DNA]</scope>
    <source>
        <strain evidence="5 6">DSM 28795</strain>
    </source>
</reference>
<dbReference type="Gene3D" id="1.10.260.40">
    <property type="entry name" value="lambda repressor-like DNA-binding domains"/>
    <property type="match status" value="1"/>
</dbReference>
<dbReference type="SUPFAM" id="SSF53822">
    <property type="entry name" value="Periplasmic binding protein-like I"/>
    <property type="match status" value="1"/>
</dbReference>
<dbReference type="PROSITE" id="PS50932">
    <property type="entry name" value="HTH_LACI_2"/>
    <property type="match status" value="1"/>
</dbReference>
<evidence type="ECO:0000259" key="4">
    <source>
        <dbReference type="PROSITE" id="PS50932"/>
    </source>
</evidence>
<dbReference type="InterPro" id="IPR010982">
    <property type="entry name" value="Lambda_DNA-bd_dom_sf"/>
</dbReference>
<keyword evidence="6" id="KW-1185">Reference proteome</keyword>
<dbReference type="GO" id="GO:0000976">
    <property type="term" value="F:transcription cis-regulatory region binding"/>
    <property type="evidence" value="ECO:0007669"/>
    <property type="project" value="TreeGrafter"/>
</dbReference>
<gene>
    <name evidence="5" type="ORF">C7384_101238</name>
</gene>
<dbReference type="CDD" id="cd01392">
    <property type="entry name" value="HTH_LacI"/>
    <property type="match status" value="1"/>
</dbReference>
<dbReference type="Pfam" id="PF00532">
    <property type="entry name" value="Peripla_BP_1"/>
    <property type="match status" value="1"/>
</dbReference>
<dbReference type="RefSeq" id="WP_089937608.1">
    <property type="nucleotide sequence ID" value="NZ_CAKOEX010000001.1"/>
</dbReference>
<name>A0A2U1DF61_9LACO</name>
<dbReference type="GO" id="GO:0003700">
    <property type="term" value="F:DNA-binding transcription factor activity"/>
    <property type="evidence" value="ECO:0007669"/>
    <property type="project" value="TreeGrafter"/>
</dbReference>
<protein>
    <submittedName>
        <fullName evidence="5">LacI family transcriptional regulator</fullName>
    </submittedName>
</protein>
<keyword evidence="3" id="KW-0804">Transcription</keyword>
<proteinExistence type="predicted"/>
<dbReference type="PANTHER" id="PTHR30146:SF154">
    <property type="entry name" value="TRANSCRIPTION REGULATOR, MEMBER OF GALR FAMILY"/>
    <property type="match status" value="1"/>
</dbReference>
<evidence type="ECO:0000313" key="6">
    <source>
        <dbReference type="Proteomes" id="UP000245433"/>
    </source>
</evidence>